<reference evidence="2" key="1">
    <citation type="journal article" date="2020" name="Nature">
        <title>Giant virus diversity and host interactions through global metagenomics.</title>
        <authorList>
            <person name="Schulz F."/>
            <person name="Roux S."/>
            <person name="Paez-Espino D."/>
            <person name="Jungbluth S."/>
            <person name="Walsh D.A."/>
            <person name="Denef V.J."/>
            <person name="McMahon K.D."/>
            <person name="Konstantinidis K.T."/>
            <person name="Eloe-Fadrosh E.A."/>
            <person name="Kyrpides N.C."/>
            <person name="Woyke T."/>
        </authorList>
    </citation>
    <scope>NUCLEOTIDE SEQUENCE</scope>
    <source>
        <strain evidence="2">GVMAG-M-3300023179-132</strain>
    </source>
</reference>
<proteinExistence type="predicted"/>
<protein>
    <submittedName>
        <fullName evidence="2">Uncharacterized protein</fullName>
    </submittedName>
</protein>
<evidence type="ECO:0000256" key="1">
    <source>
        <dbReference type="SAM" id="Phobius"/>
    </source>
</evidence>
<keyword evidence="1" id="KW-1133">Transmembrane helix</keyword>
<keyword evidence="1" id="KW-0472">Membrane</keyword>
<accession>A0A6C0E634</accession>
<keyword evidence="1" id="KW-0812">Transmembrane</keyword>
<name>A0A6C0E634_9ZZZZ</name>
<evidence type="ECO:0000313" key="2">
    <source>
        <dbReference type="EMBL" id="QHT23913.1"/>
    </source>
</evidence>
<feature type="transmembrane region" description="Helical" evidence="1">
    <location>
        <begin position="40"/>
        <end position="58"/>
    </location>
</feature>
<feature type="transmembrane region" description="Helical" evidence="1">
    <location>
        <begin position="6"/>
        <end position="28"/>
    </location>
</feature>
<sequence length="87" mass="10050">MNAMKIFQELCTPAKIYFIIALIGSFFAIMKKMCCIETTLTNLLFAVIWTWILSWLCSKGYQSVSWFLVLLPYVMILLGVVLVMMKI</sequence>
<organism evidence="2">
    <name type="scientific">viral metagenome</name>
    <dbReference type="NCBI Taxonomy" id="1070528"/>
    <lineage>
        <taxon>unclassified sequences</taxon>
        <taxon>metagenomes</taxon>
        <taxon>organismal metagenomes</taxon>
    </lineage>
</organism>
<dbReference type="EMBL" id="MN739735">
    <property type="protein sequence ID" value="QHT23913.1"/>
    <property type="molecule type" value="Genomic_DNA"/>
</dbReference>
<dbReference type="AlphaFoldDB" id="A0A6C0E634"/>
<feature type="transmembrane region" description="Helical" evidence="1">
    <location>
        <begin position="64"/>
        <end position="85"/>
    </location>
</feature>